<gene>
    <name evidence="1" type="ORF">AAFF_G00434970</name>
</gene>
<protein>
    <submittedName>
        <fullName evidence="1">Uncharacterized protein</fullName>
    </submittedName>
</protein>
<proteinExistence type="predicted"/>
<comment type="caution">
    <text evidence="1">The sequence shown here is derived from an EMBL/GenBank/DDBJ whole genome shotgun (WGS) entry which is preliminary data.</text>
</comment>
<accession>A0AAD7S8D5</accession>
<dbReference type="EMBL" id="JAINUG010000095">
    <property type="protein sequence ID" value="KAJ8397808.1"/>
    <property type="molecule type" value="Genomic_DNA"/>
</dbReference>
<dbReference type="Proteomes" id="UP001221898">
    <property type="component" value="Unassembled WGS sequence"/>
</dbReference>
<dbReference type="AlphaFoldDB" id="A0AAD7S8D5"/>
<evidence type="ECO:0000313" key="1">
    <source>
        <dbReference type="EMBL" id="KAJ8397808.1"/>
    </source>
</evidence>
<reference evidence="1" key="1">
    <citation type="journal article" date="2023" name="Science">
        <title>Genome structures resolve the early diversification of teleost fishes.</title>
        <authorList>
            <person name="Parey E."/>
            <person name="Louis A."/>
            <person name="Montfort J."/>
            <person name="Bouchez O."/>
            <person name="Roques C."/>
            <person name="Iampietro C."/>
            <person name="Lluch J."/>
            <person name="Castinel A."/>
            <person name="Donnadieu C."/>
            <person name="Desvignes T."/>
            <person name="Floi Bucao C."/>
            <person name="Jouanno E."/>
            <person name="Wen M."/>
            <person name="Mejri S."/>
            <person name="Dirks R."/>
            <person name="Jansen H."/>
            <person name="Henkel C."/>
            <person name="Chen W.J."/>
            <person name="Zahm M."/>
            <person name="Cabau C."/>
            <person name="Klopp C."/>
            <person name="Thompson A.W."/>
            <person name="Robinson-Rechavi M."/>
            <person name="Braasch I."/>
            <person name="Lecointre G."/>
            <person name="Bobe J."/>
            <person name="Postlethwait J.H."/>
            <person name="Berthelot C."/>
            <person name="Roest Crollius H."/>
            <person name="Guiguen Y."/>
        </authorList>
    </citation>
    <scope>NUCLEOTIDE SEQUENCE</scope>
    <source>
        <strain evidence="1">NC1722</strain>
    </source>
</reference>
<evidence type="ECO:0000313" key="2">
    <source>
        <dbReference type="Proteomes" id="UP001221898"/>
    </source>
</evidence>
<sequence>MSHVYKDVDRKLAAAGGTLGQQGFRFRNANAQLMFSISLKTSTGFLGHVASRRCGENAPRLGRGGALM</sequence>
<organism evidence="1 2">
    <name type="scientific">Aldrovandia affinis</name>
    <dbReference type="NCBI Taxonomy" id="143900"/>
    <lineage>
        <taxon>Eukaryota</taxon>
        <taxon>Metazoa</taxon>
        <taxon>Chordata</taxon>
        <taxon>Craniata</taxon>
        <taxon>Vertebrata</taxon>
        <taxon>Euteleostomi</taxon>
        <taxon>Actinopterygii</taxon>
        <taxon>Neopterygii</taxon>
        <taxon>Teleostei</taxon>
        <taxon>Notacanthiformes</taxon>
        <taxon>Halosauridae</taxon>
        <taxon>Aldrovandia</taxon>
    </lineage>
</organism>
<keyword evidence="2" id="KW-1185">Reference proteome</keyword>
<name>A0AAD7S8D5_9TELE</name>